<dbReference type="RefSeq" id="WP_289455300.1">
    <property type="nucleotide sequence ID" value="NZ_JAUCGQ010000001.1"/>
</dbReference>
<dbReference type="Proteomes" id="UP001529338">
    <property type="component" value="Unassembled WGS sequence"/>
</dbReference>
<organism evidence="1 2">
    <name type="scientific">Cellulomonas alba</name>
    <dbReference type="NCBI Taxonomy" id="3053467"/>
    <lineage>
        <taxon>Bacteria</taxon>
        <taxon>Bacillati</taxon>
        <taxon>Actinomycetota</taxon>
        <taxon>Actinomycetes</taxon>
        <taxon>Micrococcales</taxon>
        <taxon>Cellulomonadaceae</taxon>
        <taxon>Cellulomonas</taxon>
    </lineage>
</organism>
<dbReference type="CDD" id="cd07812">
    <property type="entry name" value="SRPBCC"/>
    <property type="match status" value="1"/>
</dbReference>
<name>A0ABT7SH21_9CELL</name>
<dbReference type="Pfam" id="PF10604">
    <property type="entry name" value="Polyketide_cyc2"/>
    <property type="match status" value="1"/>
</dbReference>
<comment type="caution">
    <text evidence="1">The sequence shown here is derived from an EMBL/GenBank/DDBJ whole genome shotgun (WGS) entry which is preliminary data.</text>
</comment>
<dbReference type="InterPro" id="IPR019587">
    <property type="entry name" value="Polyketide_cyclase/dehydratase"/>
</dbReference>
<protein>
    <submittedName>
        <fullName evidence="1">SRPBCC family protein</fullName>
    </submittedName>
</protein>
<keyword evidence="2" id="KW-1185">Reference proteome</keyword>
<gene>
    <name evidence="1" type="ORF">QRT04_11095</name>
</gene>
<dbReference type="Gene3D" id="3.30.530.20">
    <property type="match status" value="1"/>
</dbReference>
<proteinExistence type="predicted"/>
<dbReference type="InterPro" id="IPR023393">
    <property type="entry name" value="START-like_dom_sf"/>
</dbReference>
<dbReference type="EMBL" id="JAUCGQ010000001">
    <property type="protein sequence ID" value="MDM7855476.1"/>
    <property type="molecule type" value="Genomic_DNA"/>
</dbReference>
<evidence type="ECO:0000313" key="1">
    <source>
        <dbReference type="EMBL" id="MDM7855476.1"/>
    </source>
</evidence>
<dbReference type="SUPFAM" id="SSF55961">
    <property type="entry name" value="Bet v1-like"/>
    <property type="match status" value="1"/>
</dbReference>
<accession>A0ABT7SH21</accession>
<sequence length="158" mass="16397">MTPPPRPGAVIAAHPLSLPAADAFALVTDVRHHADWIPLTRVDVDGPLHVGSRFRAVSGPGARDGAPGLVDSMRVTRLDPPADGHPGVAHFVREGPVMHGWAHIVVRDEPGGGSLVVWAEEAALVGPLPRALTARLIGPALALVIRVALRGAARSAHA</sequence>
<evidence type="ECO:0000313" key="2">
    <source>
        <dbReference type="Proteomes" id="UP001529338"/>
    </source>
</evidence>
<reference evidence="1 2" key="1">
    <citation type="submission" date="2023-06" db="EMBL/GenBank/DDBJ databases">
        <title>Cellulomonas sp. MW4 Whole genome sequence.</title>
        <authorList>
            <person name="Park S."/>
        </authorList>
    </citation>
    <scope>NUCLEOTIDE SEQUENCE [LARGE SCALE GENOMIC DNA]</scope>
    <source>
        <strain evidence="1 2">MW4</strain>
    </source>
</reference>